<dbReference type="Gene3D" id="3.40.50.300">
    <property type="entry name" value="P-loop containing nucleotide triphosphate hydrolases"/>
    <property type="match status" value="1"/>
</dbReference>
<dbReference type="InterPro" id="IPR027417">
    <property type="entry name" value="P-loop_NTPase"/>
</dbReference>
<dbReference type="Proteomes" id="UP000319949">
    <property type="component" value="Unassembled WGS sequence"/>
</dbReference>
<keyword evidence="1" id="KW-0808">Transferase</keyword>
<dbReference type="OrthoDB" id="9800698at2"/>
<dbReference type="AlphaFoldDB" id="A0A560E2F3"/>
<dbReference type="EMBL" id="VITK01000002">
    <property type="protein sequence ID" value="TWB03535.1"/>
    <property type="molecule type" value="Genomic_DNA"/>
</dbReference>
<dbReference type="RefSeq" id="WP_063694855.1">
    <property type="nucleotide sequence ID" value="NZ_LVEM01000010.1"/>
</dbReference>
<evidence type="ECO:0000313" key="1">
    <source>
        <dbReference type="EMBL" id="TWB03535.1"/>
    </source>
</evidence>
<proteinExistence type="predicted"/>
<dbReference type="Pfam" id="PF13469">
    <property type="entry name" value="Sulfotransfer_3"/>
    <property type="match status" value="1"/>
</dbReference>
<dbReference type="SUPFAM" id="SSF52540">
    <property type="entry name" value="P-loop containing nucleoside triphosphate hydrolases"/>
    <property type="match status" value="1"/>
</dbReference>
<sequence>MQGDIHFISGLPRAGSTLLSAILRQNPRFRAGMTGPVGSLVDGMLRSMSMSNETAIFISDEQRRELVKAIFSTYYADLPKGHVVFDTNRNWCARLPLVTELFPRAKVICCVRHIPWILDSVERLIRRNKYQPSGIFNFEPSGTVYSRVDGLAGPNGMVGFAWNALREAFCSEQSACLLALTYETLTTQPERAIAAVYEFIGEKPFAHDFQNIEFDAEEFDRRIGTPGLHKVGRRVESPGRKTVLPGDLWRKYENDAFWSDPARNPNQVRVV</sequence>
<dbReference type="GO" id="GO:0016740">
    <property type="term" value="F:transferase activity"/>
    <property type="evidence" value="ECO:0007669"/>
    <property type="project" value="UniProtKB-KW"/>
</dbReference>
<protein>
    <submittedName>
        <fullName evidence="1">Sulfotransferase</fullName>
    </submittedName>
</protein>
<organism evidence="1 2">
    <name type="scientific">Bradyrhizobium stylosanthis</name>
    <dbReference type="NCBI Taxonomy" id="1803665"/>
    <lineage>
        <taxon>Bacteria</taxon>
        <taxon>Pseudomonadati</taxon>
        <taxon>Pseudomonadota</taxon>
        <taxon>Alphaproteobacteria</taxon>
        <taxon>Hyphomicrobiales</taxon>
        <taxon>Nitrobacteraceae</taxon>
        <taxon>Bradyrhizobium</taxon>
    </lineage>
</organism>
<comment type="caution">
    <text evidence="1">The sequence shown here is derived from an EMBL/GenBank/DDBJ whole genome shotgun (WGS) entry which is preliminary data.</text>
</comment>
<keyword evidence="2" id="KW-1185">Reference proteome</keyword>
<gene>
    <name evidence="1" type="ORF">FBZ96_1026</name>
</gene>
<dbReference type="STRING" id="1803665.GCA_001641335_02513"/>
<reference evidence="1 2" key="1">
    <citation type="submission" date="2019-06" db="EMBL/GenBank/DDBJ databases">
        <title>Genomic Encyclopedia of Type Strains, Phase IV (KMG-V): Genome sequencing to study the core and pangenomes of soil and plant-associated prokaryotes.</title>
        <authorList>
            <person name="Whitman W."/>
        </authorList>
    </citation>
    <scope>NUCLEOTIDE SEQUENCE [LARGE SCALE GENOMIC DNA]</scope>
    <source>
        <strain evidence="1 2">BR 510</strain>
    </source>
</reference>
<name>A0A560E2F3_9BRAD</name>
<evidence type="ECO:0000313" key="2">
    <source>
        <dbReference type="Proteomes" id="UP000319949"/>
    </source>
</evidence>
<accession>A0A560E2F3</accession>